<dbReference type="EC" id="2.7.4.23" evidence="3"/>
<dbReference type="Gene3D" id="3.40.50.300">
    <property type="entry name" value="P-loop containing nucleotide triphosphate hydrolases"/>
    <property type="match status" value="1"/>
</dbReference>
<evidence type="ECO:0000256" key="5">
    <source>
        <dbReference type="ARBA" id="ARBA00022741"/>
    </source>
</evidence>
<gene>
    <name evidence="8" type="ORF">A3196_19015</name>
</gene>
<sequence length="188" mass="21483">MAELFYIIGASGVGKDSLINYLRQHLLPGAPVAIAHRYITRPIDANGENHIELSETEFANRMYWGCFALEWYSHKTWYGIGVEIDQWLSCGLSVVVNGSRAYLDEATHLYPDIIPVLIKSDYDQLRQRLIKRGRESAEQIEHRLETARLLDQQLQHPQLQQINNNGPIELAGEQLLKLVQREASRTCA</sequence>
<evidence type="ECO:0000256" key="4">
    <source>
        <dbReference type="ARBA" id="ARBA00022679"/>
    </source>
</evidence>
<evidence type="ECO:0000256" key="2">
    <source>
        <dbReference type="ARBA" id="ARBA00005069"/>
    </source>
</evidence>
<dbReference type="GO" id="GO:0006015">
    <property type="term" value="P:5-phosphoribose 1-diphosphate biosynthetic process"/>
    <property type="evidence" value="ECO:0007669"/>
    <property type="project" value="UniProtKB-UniPathway"/>
</dbReference>
<comment type="catalytic activity">
    <reaction evidence="1">
        <text>alpha-D-ribose 1,5-bisphosphate + ATP = 5-phospho-alpha-D-ribose 1-diphosphate + ADP</text>
        <dbReference type="Rhea" id="RHEA:20109"/>
        <dbReference type="ChEBI" id="CHEBI:30616"/>
        <dbReference type="ChEBI" id="CHEBI:58017"/>
        <dbReference type="ChEBI" id="CHEBI:68688"/>
        <dbReference type="ChEBI" id="CHEBI:456216"/>
        <dbReference type="EC" id="2.7.4.23"/>
    </reaction>
</comment>
<dbReference type="InterPro" id="IPR027417">
    <property type="entry name" value="P-loop_NTPase"/>
</dbReference>
<dbReference type="Proteomes" id="UP000094849">
    <property type="component" value="Unassembled WGS sequence"/>
</dbReference>
<name>A0A1E2UHU1_9GAMM</name>
<comment type="pathway">
    <text evidence="2">Metabolic intermediate biosynthesis; 5-phospho-alpha-D-ribose 1-diphosphate biosynthesis; 5-phospho-alpha-D-ribose 1-diphosphate from D-ribose 5-phosphate (route II): step 3/3.</text>
</comment>
<keyword evidence="9" id="KW-1185">Reference proteome</keyword>
<dbReference type="Pfam" id="PF00625">
    <property type="entry name" value="Guanylate_kin"/>
    <property type="match status" value="1"/>
</dbReference>
<keyword evidence="6" id="KW-0067">ATP-binding</keyword>
<dbReference type="NCBIfam" id="TIGR02322">
    <property type="entry name" value="phosphon_PhnN"/>
    <property type="match status" value="1"/>
</dbReference>
<evidence type="ECO:0000259" key="7">
    <source>
        <dbReference type="SMART" id="SM00072"/>
    </source>
</evidence>
<reference evidence="8 9" key="1">
    <citation type="submission" date="2016-03" db="EMBL/GenBank/DDBJ databases">
        <title>Chemosynthetic sulphur-oxidizing symbionts of marine invertebrate animals are capable of nitrogen fixation.</title>
        <authorList>
            <person name="Petersen J.M."/>
            <person name="Kemper A."/>
            <person name="Gruber-Vodicka H."/>
            <person name="Cardini U."/>
            <person name="Geest Mvander."/>
            <person name="Kleiner M."/>
            <person name="Bulgheresi S."/>
            <person name="Fussmann M."/>
            <person name="Herbold C."/>
            <person name="Seah B.K.B."/>
            <person name="Antony C.Paul."/>
            <person name="Liu D."/>
            <person name="Belitz A."/>
            <person name="Weber M."/>
        </authorList>
    </citation>
    <scope>NUCLEOTIDE SEQUENCE [LARGE SCALE GENOMIC DNA]</scope>
    <source>
        <strain evidence="8">G_D</strain>
    </source>
</reference>
<accession>A0A1E2UHU1</accession>
<proteinExistence type="predicted"/>
<keyword evidence="8" id="KW-0418">Kinase</keyword>
<dbReference type="STRING" id="1818881.A3196_19015"/>
<comment type="caution">
    <text evidence="8">The sequence shown here is derived from an EMBL/GenBank/DDBJ whole genome shotgun (WGS) entry which is preliminary data.</text>
</comment>
<organism evidence="8 9">
    <name type="scientific">Candidatus Thiodiazotropha endoloripes</name>
    <dbReference type="NCBI Taxonomy" id="1818881"/>
    <lineage>
        <taxon>Bacteria</taxon>
        <taxon>Pseudomonadati</taxon>
        <taxon>Pseudomonadota</taxon>
        <taxon>Gammaproteobacteria</taxon>
        <taxon>Chromatiales</taxon>
        <taxon>Sedimenticolaceae</taxon>
        <taxon>Candidatus Thiodiazotropha</taxon>
    </lineage>
</organism>
<evidence type="ECO:0000256" key="1">
    <source>
        <dbReference type="ARBA" id="ARBA00000373"/>
    </source>
</evidence>
<evidence type="ECO:0000313" key="9">
    <source>
        <dbReference type="Proteomes" id="UP000094849"/>
    </source>
</evidence>
<dbReference type="SMART" id="SM00072">
    <property type="entry name" value="GuKc"/>
    <property type="match status" value="1"/>
</dbReference>
<dbReference type="AlphaFoldDB" id="A0A1E2UHU1"/>
<feature type="domain" description="Guanylate kinase/L-type calcium channel beta subunit" evidence="7">
    <location>
        <begin position="1"/>
        <end position="183"/>
    </location>
</feature>
<dbReference type="NCBIfam" id="NF007485">
    <property type="entry name" value="PRK10078.1"/>
    <property type="match status" value="1"/>
</dbReference>
<dbReference type="GO" id="GO:0005524">
    <property type="term" value="F:ATP binding"/>
    <property type="evidence" value="ECO:0007669"/>
    <property type="project" value="UniProtKB-KW"/>
</dbReference>
<dbReference type="GO" id="GO:0033863">
    <property type="term" value="F:ribose 1,5-bisphosphate phosphokinase activity"/>
    <property type="evidence" value="ECO:0007669"/>
    <property type="project" value="UniProtKB-EC"/>
</dbReference>
<dbReference type="InterPro" id="IPR008145">
    <property type="entry name" value="GK/Ca_channel_bsu"/>
</dbReference>
<dbReference type="InterPro" id="IPR012699">
    <property type="entry name" value="PhnN"/>
</dbReference>
<keyword evidence="4" id="KW-0808">Transferase</keyword>
<evidence type="ECO:0000313" key="8">
    <source>
        <dbReference type="EMBL" id="ODB92866.1"/>
    </source>
</evidence>
<dbReference type="UniPathway" id="UPA00087">
    <property type="reaction ID" value="UER00175"/>
</dbReference>
<dbReference type="SUPFAM" id="SSF52540">
    <property type="entry name" value="P-loop containing nucleoside triphosphate hydrolases"/>
    <property type="match status" value="1"/>
</dbReference>
<dbReference type="RefSeq" id="WP_069006380.1">
    <property type="nucleotide sequence ID" value="NZ_LVJW01000007.1"/>
</dbReference>
<dbReference type="EMBL" id="LVJZ01000005">
    <property type="protein sequence ID" value="ODB92866.1"/>
    <property type="molecule type" value="Genomic_DNA"/>
</dbReference>
<evidence type="ECO:0000256" key="3">
    <source>
        <dbReference type="ARBA" id="ARBA00012892"/>
    </source>
</evidence>
<evidence type="ECO:0000256" key="6">
    <source>
        <dbReference type="ARBA" id="ARBA00022840"/>
    </source>
</evidence>
<dbReference type="OrthoDB" id="341217at2"/>
<protein>
    <recommendedName>
        <fullName evidence="3">ribose 1,5-bisphosphate phosphokinase</fullName>
        <ecNumber evidence="3">2.7.4.23</ecNumber>
    </recommendedName>
</protein>
<keyword evidence="5" id="KW-0547">Nucleotide-binding</keyword>